<dbReference type="PANTHER" id="PTHR48046:SF6">
    <property type="entry name" value="GLYCOSYLTRANSFERASE"/>
    <property type="match status" value="1"/>
</dbReference>
<comment type="similarity">
    <text evidence="1">Belongs to the UDP-glycosyltransferase family.</text>
</comment>
<protein>
    <recommendedName>
        <fullName evidence="6">Glycosyltransferase</fullName>
    </recommendedName>
</protein>
<dbReference type="CDD" id="cd03784">
    <property type="entry name" value="GT1_Gtf-like"/>
    <property type="match status" value="1"/>
</dbReference>
<dbReference type="FunFam" id="3.40.50.2000:FF:000054">
    <property type="entry name" value="Glycosyltransferase"/>
    <property type="match status" value="1"/>
</dbReference>
<keyword evidence="5" id="KW-1185">Reference proteome</keyword>
<gene>
    <name evidence="4" type="ORF">Scep_006059</name>
</gene>
<dbReference type="SUPFAM" id="SSF53756">
    <property type="entry name" value="UDP-Glycosyltransferase/glycogen phosphorylase"/>
    <property type="match status" value="1"/>
</dbReference>
<keyword evidence="3" id="KW-0808">Transferase</keyword>
<evidence type="ECO:0008006" key="6">
    <source>
        <dbReference type="Google" id="ProtNLM"/>
    </source>
</evidence>
<dbReference type="EMBL" id="JBBNAG010000003">
    <property type="protein sequence ID" value="KAK9147302.1"/>
    <property type="molecule type" value="Genomic_DNA"/>
</dbReference>
<proteinExistence type="inferred from homology"/>
<reference evidence="4 5" key="1">
    <citation type="submission" date="2024-01" db="EMBL/GenBank/DDBJ databases">
        <title>Genome assemblies of Stephania.</title>
        <authorList>
            <person name="Yang L."/>
        </authorList>
    </citation>
    <scope>NUCLEOTIDE SEQUENCE [LARGE SCALE GENOMIC DNA]</scope>
    <source>
        <strain evidence="4">JXDWG</strain>
        <tissue evidence="4">Leaf</tissue>
    </source>
</reference>
<dbReference type="AlphaFoldDB" id="A0AAP0K9S8"/>
<dbReference type="Gene3D" id="3.40.50.2000">
    <property type="entry name" value="Glycogen Phosphorylase B"/>
    <property type="match status" value="2"/>
</dbReference>
<name>A0AAP0K9S8_9MAGN</name>
<accession>A0AAP0K9S8</accession>
<dbReference type="InterPro" id="IPR002213">
    <property type="entry name" value="UDP_glucos_trans"/>
</dbReference>
<dbReference type="FunFam" id="3.40.50.2000:FF:000051">
    <property type="entry name" value="Glycosyltransferase"/>
    <property type="match status" value="1"/>
</dbReference>
<evidence type="ECO:0000313" key="4">
    <source>
        <dbReference type="EMBL" id="KAK9147302.1"/>
    </source>
</evidence>
<keyword evidence="2" id="KW-0328">Glycosyltransferase</keyword>
<evidence type="ECO:0000313" key="5">
    <source>
        <dbReference type="Proteomes" id="UP001419268"/>
    </source>
</evidence>
<sequence length="486" mass="53662">MNHQQQQQQQQTPHIILLASPGVGHITPLVSLAKLLVSRHHFSVTITVPSNSTSPSPTELSILNSLPTSISSIVLPPVALHGLPADAQVETLIWETMSRSLPALRDVFATLSTTHSIAALVVDLFGTDALILGNEFNALPFIFHPTNATTLSLFFHLPDLHRAYSLEYRDLTDPVTLPGCPPFLGTDLVDPMQDRTNDSYKWLLHMARGYMLAKGVLVNTFYELESQVIEALIEENLGTPPLYPIGPITQTDDSHLHNNDCLGWLDKQPEESVLYISFGSGGTLSCEQIFELAYGLEQSGQRFLWVLRSPNNEVANASFFGENVDKVDYKDPLSFLPKGFLERTNGLGLVVRSWAPQIEVLSHGSTGGFMSHCGWNSTLESVCKGVPFIAWPLYAEQRMNGRLLGDVWGVALRVKIGENGMVGRDEIGRIVRSLMEGVEGKRVRDRVRELKSKAALALREDGSSSKALEEVAIQWRKHVGNNLVQV</sequence>
<evidence type="ECO:0000256" key="1">
    <source>
        <dbReference type="ARBA" id="ARBA00009995"/>
    </source>
</evidence>
<dbReference type="GO" id="GO:0008194">
    <property type="term" value="F:UDP-glycosyltransferase activity"/>
    <property type="evidence" value="ECO:0007669"/>
    <property type="project" value="InterPro"/>
</dbReference>
<dbReference type="PANTHER" id="PTHR48046">
    <property type="entry name" value="UDP-GLYCOSYLTRANSFERASE 72E1"/>
    <property type="match status" value="1"/>
</dbReference>
<comment type="caution">
    <text evidence="4">The sequence shown here is derived from an EMBL/GenBank/DDBJ whole genome shotgun (WGS) entry which is preliminary data.</text>
</comment>
<organism evidence="4 5">
    <name type="scientific">Stephania cephalantha</name>
    <dbReference type="NCBI Taxonomy" id="152367"/>
    <lineage>
        <taxon>Eukaryota</taxon>
        <taxon>Viridiplantae</taxon>
        <taxon>Streptophyta</taxon>
        <taxon>Embryophyta</taxon>
        <taxon>Tracheophyta</taxon>
        <taxon>Spermatophyta</taxon>
        <taxon>Magnoliopsida</taxon>
        <taxon>Ranunculales</taxon>
        <taxon>Menispermaceae</taxon>
        <taxon>Menispermoideae</taxon>
        <taxon>Cissampelideae</taxon>
        <taxon>Stephania</taxon>
    </lineage>
</organism>
<evidence type="ECO:0000256" key="2">
    <source>
        <dbReference type="ARBA" id="ARBA00022676"/>
    </source>
</evidence>
<evidence type="ECO:0000256" key="3">
    <source>
        <dbReference type="ARBA" id="ARBA00022679"/>
    </source>
</evidence>
<dbReference type="Proteomes" id="UP001419268">
    <property type="component" value="Unassembled WGS sequence"/>
</dbReference>
<dbReference type="Pfam" id="PF00201">
    <property type="entry name" value="UDPGT"/>
    <property type="match status" value="1"/>
</dbReference>